<dbReference type="EMBL" id="LR134156">
    <property type="protein sequence ID" value="VEA76155.1"/>
    <property type="molecule type" value="Genomic_DNA"/>
</dbReference>
<dbReference type="AlphaFoldDB" id="A0A3S4G0K0"/>
<sequence length="96" mass="11328">MFFQNLLFQKNGGRPEFLMLLTKEALNSMMLFSEPKPSQYPDGNDHVMPSVEYMNDVFRTVVIFLVRTICTGKPVYRHLAEYQIQHRQALQISFHF</sequence>
<proteinExistence type="predicted"/>
<name>A0A3S4G0K0_SALER</name>
<evidence type="ECO:0000313" key="1">
    <source>
        <dbReference type="EMBL" id="VEA76155.1"/>
    </source>
</evidence>
<reference evidence="1 2" key="1">
    <citation type="submission" date="2018-12" db="EMBL/GenBank/DDBJ databases">
        <authorList>
            <consortium name="Pathogen Informatics"/>
        </authorList>
    </citation>
    <scope>NUCLEOTIDE SEQUENCE [LARGE SCALE GENOMIC DNA]</scope>
    <source>
        <strain evidence="1 2">NCTC10047</strain>
    </source>
</reference>
<evidence type="ECO:0000313" key="2">
    <source>
        <dbReference type="Proteomes" id="UP000275676"/>
    </source>
</evidence>
<dbReference type="Proteomes" id="UP000275676">
    <property type="component" value="Chromosome"/>
</dbReference>
<protein>
    <submittedName>
        <fullName evidence="1">Uncharacterized protein</fullName>
    </submittedName>
</protein>
<organism evidence="1 2">
    <name type="scientific">Salmonella enterica subsp. arizonae</name>
    <dbReference type="NCBI Taxonomy" id="59203"/>
    <lineage>
        <taxon>Bacteria</taxon>
        <taxon>Pseudomonadati</taxon>
        <taxon>Pseudomonadota</taxon>
        <taxon>Gammaproteobacteria</taxon>
        <taxon>Enterobacterales</taxon>
        <taxon>Enterobacteriaceae</taxon>
        <taxon>Salmonella</taxon>
    </lineage>
</organism>
<gene>
    <name evidence="1" type="ORF">NCTC10047_02018</name>
</gene>
<accession>A0A3S4G0K0</accession>